<dbReference type="AlphaFoldDB" id="A0A3B0W6U4"/>
<dbReference type="SUPFAM" id="SSF51735">
    <property type="entry name" value="NAD(P)-binding Rossmann-fold domains"/>
    <property type="match status" value="1"/>
</dbReference>
<gene>
    <name evidence="2" type="ORF">MNBD_GAMMA02-1346</name>
</gene>
<dbReference type="Pfam" id="PF03807">
    <property type="entry name" value="F420_oxidored"/>
    <property type="match status" value="1"/>
</dbReference>
<accession>A0A3B0W6U4</accession>
<organism evidence="2">
    <name type="scientific">hydrothermal vent metagenome</name>
    <dbReference type="NCBI Taxonomy" id="652676"/>
    <lineage>
        <taxon>unclassified sequences</taxon>
        <taxon>metagenomes</taxon>
        <taxon>ecological metagenomes</taxon>
    </lineage>
</organism>
<name>A0A3B0W6U4_9ZZZZ</name>
<reference evidence="2" key="1">
    <citation type="submission" date="2018-06" db="EMBL/GenBank/DDBJ databases">
        <authorList>
            <person name="Zhirakovskaya E."/>
        </authorList>
    </citation>
    <scope>NUCLEOTIDE SEQUENCE</scope>
</reference>
<dbReference type="EMBL" id="UOFA01000383">
    <property type="protein sequence ID" value="VAW48073.1"/>
    <property type="molecule type" value="Genomic_DNA"/>
</dbReference>
<dbReference type="Gene3D" id="3.40.50.720">
    <property type="entry name" value="NAD(P)-binding Rossmann-like Domain"/>
    <property type="match status" value="1"/>
</dbReference>
<sequence length="96" mass="10727">MKIGILASGWLAQPLAKQLQLDGHQILLTTTQKHKVSELQASGLKALQYESGDQLSDPAQLFETDVMIIAITNKDLEAFDVLMDQLSEHHCKHLIY</sequence>
<protein>
    <recommendedName>
        <fullName evidence="1">Pyrroline-5-carboxylate reductase catalytic N-terminal domain-containing protein</fullName>
    </recommendedName>
</protein>
<dbReference type="InterPro" id="IPR028939">
    <property type="entry name" value="P5C_Rdtase_cat_N"/>
</dbReference>
<evidence type="ECO:0000259" key="1">
    <source>
        <dbReference type="Pfam" id="PF03807"/>
    </source>
</evidence>
<feature type="domain" description="Pyrroline-5-carboxylate reductase catalytic N-terminal" evidence="1">
    <location>
        <begin position="2"/>
        <end position="83"/>
    </location>
</feature>
<evidence type="ECO:0000313" key="2">
    <source>
        <dbReference type="EMBL" id="VAW48073.1"/>
    </source>
</evidence>
<dbReference type="InterPro" id="IPR036291">
    <property type="entry name" value="NAD(P)-bd_dom_sf"/>
</dbReference>
<proteinExistence type="predicted"/>